<dbReference type="Proteomes" id="UP000886520">
    <property type="component" value="Chromosome 4"/>
</dbReference>
<keyword evidence="1" id="KW-0812">Transmembrane</keyword>
<sequence>MAFFLTGDFGLSMYRLISLLVAAICSWVLVLSWLGPNKCASYSTALGSRLCIMSPWTFGSNVNVLCRCKRTASCFSLQGWLVVISFYGFVFSSLVCPCSIRLSLLWLNTCLLAVWGGLWVFWYYDT</sequence>
<feature type="transmembrane region" description="Helical" evidence="1">
    <location>
        <begin position="104"/>
        <end position="124"/>
    </location>
</feature>
<gene>
    <name evidence="2" type="ORF">GOP47_0004617</name>
</gene>
<proteinExistence type="predicted"/>
<keyword evidence="1" id="KW-0472">Membrane</keyword>
<evidence type="ECO:0000256" key="1">
    <source>
        <dbReference type="SAM" id="Phobius"/>
    </source>
</evidence>
<dbReference type="AlphaFoldDB" id="A0A9D4V7W4"/>
<comment type="caution">
    <text evidence="2">The sequence shown here is derived from an EMBL/GenBank/DDBJ whole genome shotgun (WGS) entry which is preliminary data.</text>
</comment>
<keyword evidence="3" id="KW-1185">Reference proteome</keyword>
<evidence type="ECO:0000313" key="3">
    <source>
        <dbReference type="Proteomes" id="UP000886520"/>
    </source>
</evidence>
<protein>
    <submittedName>
        <fullName evidence="2">Uncharacterized protein</fullName>
    </submittedName>
</protein>
<organism evidence="2 3">
    <name type="scientific">Adiantum capillus-veneris</name>
    <name type="common">Maidenhair fern</name>
    <dbReference type="NCBI Taxonomy" id="13818"/>
    <lineage>
        <taxon>Eukaryota</taxon>
        <taxon>Viridiplantae</taxon>
        <taxon>Streptophyta</taxon>
        <taxon>Embryophyta</taxon>
        <taxon>Tracheophyta</taxon>
        <taxon>Polypodiopsida</taxon>
        <taxon>Polypodiidae</taxon>
        <taxon>Polypodiales</taxon>
        <taxon>Pteridineae</taxon>
        <taxon>Pteridaceae</taxon>
        <taxon>Vittarioideae</taxon>
        <taxon>Adiantum</taxon>
    </lineage>
</organism>
<reference evidence="2" key="1">
    <citation type="submission" date="2021-01" db="EMBL/GenBank/DDBJ databases">
        <title>Adiantum capillus-veneris genome.</title>
        <authorList>
            <person name="Fang Y."/>
            <person name="Liao Q."/>
        </authorList>
    </citation>
    <scope>NUCLEOTIDE SEQUENCE</scope>
    <source>
        <strain evidence="2">H3</strain>
        <tissue evidence="2">Leaf</tissue>
    </source>
</reference>
<name>A0A9D4V7W4_ADICA</name>
<evidence type="ECO:0000313" key="2">
    <source>
        <dbReference type="EMBL" id="KAI5081434.1"/>
    </source>
</evidence>
<dbReference type="EMBL" id="JABFUD020000004">
    <property type="protein sequence ID" value="KAI5081434.1"/>
    <property type="molecule type" value="Genomic_DNA"/>
</dbReference>
<keyword evidence="1" id="KW-1133">Transmembrane helix</keyword>
<feature type="transmembrane region" description="Helical" evidence="1">
    <location>
        <begin position="12"/>
        <end position="34"/>
    </location>
</feature>
<accession>A0A9D4V7W4</accession>
<feature type="transmembrane region" description="Helical" evidence="1">
    <location>
        <begin position="77"/>
        <end position="97"/>
    </location>
</feature>